<dbReference type="SUPFAM" id="SSF51621">
    <property type="entry name" value="Phosphoenolpyruvate/pyruvate domain"/>
    <property type="match status" value="1"/>
</dbReference>
<comment type="similarity">
    <text evidence="4">Belongs to the PEP-utilizing enzyme family.</text>
</comment>
<evidence type="ECO:0000256" key="4">
    <source>
        <dbReference type="ARBA" id="ARBA00007837"/>
    </source>
</evidence>
<dbReference type="InterPro" id="IPR015813">
    <property type="entry name" value="Pyrv/PenolPyrv_kinase-like_dom"/>
</dbReference>
<dbReference type="InterPro" id="IPR002192">
    <property type="entry name" value="PPDK_AMP/ATP-bd"/>
</dbReference>
<proteinExistence type="inferred from homology"/>
<dbReference type="Gene3D" id="3.30.470.20">
    <property type="entry name" value="ATP-grasp fold, B domain"/>
    <property type="match status" value="1"/>
</dbReference>
<evidence type="ECO:0000313" key="18">
    <source>
        <dbReference type="EMBL" id="PJE62433.1"/>
    </source>
</evidence>
<dbReference type="Pfam" id="PF02896">
    <property type="entry name" value="PEP-utilizers_C"/>
    <property type="match status" value="1"/>
</dbReference>
<dbReference type="Gene3D" id="3.30.1490.20">
    <property type="entry name" value="ATP-grasp fold, A domain"/>
    <property type="match status" value="1"/>
</dbReference>
<evidence type="ECO:0000259" key="16">
    <source>
        <dbReference type="Pfam" id="PF01326"/>
    </source>
</evidence>
<evidence type="ECO:0000256" key="13">
    <source>
        <dbReference type="ARBA" id="ARBA00033470"/>
    </source>
</evidence>
<evidence type="ECO:0000256" key="2">
    <source>
        <dbReference type="ARBA" id="ARBA00002988"/>
    </source>
</evidence>
<organism evidence="18 19">
    <name type="scientific">Candidatus Roizmanbacteria bacterium CG10_big_fil_rev_8_21_14_0_10_39_6</name>
    <dbReference type="NCBI Taxonomy" id="1974853"/>
    <lineage>
        <taxon>Bacteria</taxon>
        <taxon>Candidatus Roizmaniibacteriota</taxon>
    </lineage>
</organism>
<dbReference type="EMBL" id="PFED01000206">
    <property type="protein sequence ID" value="PJE62433.1"/>
    <property type="molecule type" value="Genomic_DNA"/>
</dbReference>
<dbReference type="InterPro" id="IPR036637">
    <property type="entry name" value="Phosphohistidine_dom_sf"/>
</dbReference>
<protein>
    <recommendedName>
        <fullName evidence="6">Phosphoenolpyruvate synthase</fullName>
        <ecNumber evidence="5">2.7.9.2</ecNumber>
    </recommendedName>
    <alternativeName>
        <fullName evidence="13">Pyruvate, water dikinase</fullName>
    </alternativeName>
</protein>
<comment type="caution">
    <text evidence="18">The sequence shown here is derived from an EMBL/GenBank/DDBJ whole genome shotgun (WGS) entry which is preliminary data.</text>
</comment>
<comment type="cofactor">
    <cofactor evidence="1">
        <name>Mg(2+)</name>
        <dbReference type="ChEBI" id="CHEBI:18420"/>
    </cofactor>
</comment>
<evidence type="ECO:0000256" key="11">
    <source>
        <dbReference type="ARBA" id="ARBA00022840"/>
    </source>
</evidence>
<name>A0A2M8KRA0_9BACT</name>
<dbReference type="FunFam" id="3.30.1490.20:FF:000010">
    <property type="entry name" value="Phosphoenolpyruvate synthase"/>
    <property type="match status" value="1"/>
</dbReference>
<dbReference type="PROSITE" id="PS00370">
    <property type="entry name" value="PEP_ENZYMES_PHOS_SITE"/>
    <property type="match status" value="1"/>
</dbReference>
<dbReference type="InterPro" id="IPR013815">
    <property type="entry name" value="ATP_grasp_subdomain_1"/>
</dbReference>
<dbReference type="EC" id="2.7.9.2" evidence="5"/>
<accession>A0A2M8KRA0</accession>
<feature type="non-terminal residue" evidence="18">
    <location>
        <position position="523"/>
    </location>
</feature>
<keyword evidence="11" id="KW-0067">ATP-binding</keyword>
<evidence type="ECO:0000256" key="9">
    <source>
        <dbReference type="ARBA" id="ARBA00022741"/>
    </source>
</evidence>
<dbReference type="Gene3D" id="3.20.20.60">
    <property type="entry name" value="Phosphoenolpyruvate-binding domains"/>
    <property type="match status" value="1"/>
</dbReference>
<comment type="pathway">
    <text evidence="3">Carbohydrate biosynthesis; gluconeogenesis.</text>
</comment>
<keyword evidence="7" id="KW-0808">Transferase</keyword>
<evidence type="ECO:0000256" key="3">
    <source>
        <dbReference type="ARBA" id="ARBA00004742"/>
    </source>
</evidence>
<dbReference type="InterPro" id="IPR040442">
    <property type="entry name" value="Pyrv_kinase-like_dom_sf"/>
</dbReference>
<evidence type="ECO:0000256" key="5">
    <source>
        <dbReference type="ARBA" id="ARBA00011996"/>
    </source>
</evidence>
<feature type="domain" description="Pyruvate phosphate dikinase AMP/ATP-binding" evidence="16">
    <location>
        <begin position="18"/>
        <end position="349"/>
    </location>
</feature>
<comment type="catalytic activity">
    <reaction evidence="14">
        <text>pyruvate + ATP + H2O = phosphoenolpyruvate + AMP + phosphate + 2 H(+)</text>
        <dbReference type="Rhea" id="RHEA:11364"/>
        <dbReference type="ChEBI" id="CHEBI:15361"/>
        <dbReference type="ChEBI" id="CHEBI:15377"/>
        <dbReference type="ChEBI" id="CHEBI:15378"/>
        <dbReference type="ChEBI" id="CHEBI:30616"/>
        <dbReference type="ChEBI" id="CHEBI:43474"/>
        <dbReference type="ChEBI" id="CHEBI:58702"/>
        <dbReference type="ChEBI" id="CHEBI:456215"/>
        <dbReference type="EC" id="2.7.9.2"/>
    </reaction>
</comment>
<dbReference type="GO" id="GO:0046872">
    <property type="term" value="F:metal ion binding"/>
    <property type="evidence" value="ECO:0007669"/>
    <property type="project" value="UniProtKB-KW"/>
</dbReference>
<evidence type="ECO:0000259" key="17">
    <source>
        <dbReference type="Pfam" id="PF02896"/>
    </source>
</evidence>
<feature type="domain" description="PEP-utilising enzyme C-terminal" evidence="17">
    <location>
        <begin position="460"/>
        <end position="515"/>
    </location>
</feature>
<keyword evidence="8" id="KW-0479">Metal-binding</keyword>
<evidence type="ECO:0000313" key="19">
    <source>
        <dbReference type="Proteomes" id="UP000229554"/>
    </source>
</evidence>
<keyword evidence="10" id="KW-0418">Kinase</keyword>
<keyword evidence="18" id="KW-0670">Pyruvate</keyword>
<evidence type="ECO:0000256" key="10">
    <source>
        <dbReference type="ARBA" id="ARBA00022777"/>
    </source>
</evidence>
<dbReference type="AlphaFoldDB" id="A0A2M8KRA0"/>
<dbReference type="Gene3D" id="3.50.30.10">
    <property type="entry name" value="Phosphohistidine domain"/>
    <property type="match status" value="1"/>
</dbReference>
<dbReference type="NCBIfam" id="NF005057">
    <property type="entry name" value="PRK06464.1"/>
    <property type="match status" value="1"/>
</dbReference>
<reference evidence="19" key="1">
    <citation type="submission" date="2017-09" db="EMBL/GenBank/DDBJ databases">
        <title>Depth-based differentiation of microbial function through sediment-hosted aquifers and enrichment of novel symbionts in the deep terrestrial subsurface.</title>
        <authorList>
            <person name="Probst A.J."/>
            <person name="Ladd B."/>
            <person name="Jarett J.K."/>
            <person name="Geller-Mcgrath D.E."/>
            <person name="Sieber C.M.K."/>
            <person name="Emerson J.B."/>
            <person name="Anantharaman K."/>
            <person name="Thomas B.C."/>
            <person name="Malmstrom R."/>
            <person name="Stieglmeier M."/>
            <person name="Klingl A."/>
            <person name="Woyke T."/>
            <person name="Ryan C.M."/>
            <person name="Banfield J.F."/>
        </authorList>
    </citation>
    <scope>NUCLEOTIDE SEQUENCE [LARGE SCALE GENOMIC DNA]</scope>
</reference>
<evidence type="ECO:0000256" key="14">
    <source>
        <dbReference type="ARBA" id="ARBA00047700"/>
    </source>
</evidence>
<sequence>MTRLDVVWFEEVDKEDIPLVGGKGANLGEMTGATLAIPYGFIVTSSAYYYFLEKAGLKVPIGELLKKLNHKDPDNLHKIATSIRALIVSASVPDELAHSIAQYYEQLYQKEKKIKGLASLPIKLKAVYDPPLVAVRSSATAEDLPDASFAGQQETYLNIQGEASVIEHVKECWASLFTDRAVFYRAEKGFDHFKVGLAAVVQRMVQSEKSGIMFTVDPVTNDKNVIVIEAIFGLGEYIVRGKVTPDQYLVDKKSMNIVKKKIATQDVQFIKKGRNTVEARMSKSIGGRQKITNELIVRIAELGKKIEKHYYFPQDIEWAVEKGEVFITQSRPITTLEPNNEHSSADMTTSQKVLLEGDAASPGIATGAVVQLLSPKEIRKIHTGDILVAKQTNPDYVPAMKRASAIVTEHGGRTSHAAIVSRELGIPCIVGAENAMRILKKGSVVTVNGSTGKIYSGKVAMQQEVHAHTKFRTKTHIYLNVGEPDRVDELAKMPVDGVGLLRAEFMIANIGEHPKSLLKRGKG</sequence>
<evidence type="ECO:0000256" key="8">
    <source>
        <dbReference type="ARBA" id="ARBA00022723"/>
    </source>
</evidence>
<feature type="domain" description="PEP-utilising enzyme mobile" evidence="15">
    <location>
        <begin position="382"/>
        <end position="452"/>
    </location>
</feature>
<gene>
    <name evidence="18" type="ORF">COU88_05030</name>
</gene>
<evidence type="ECO:0000256" key="6">
    <source>
        <dbReference type="ARBA" id="ARBA00021623"/>
    </source>
</evidence>
<dbReference type="InterPro" id="IPR000121">
    <property type="entry name" value="PEP_util_C"/>
</dbReference>
<dbReference type="SUPFAM" id="SSF56059">
    <property type="entry name" value="Glutathione synthetase ATP-binding domain-like"/>
    <property type="match status" value="1"/>
</dbReference>
<dbReference type="GO" id="GO:0006094">
    <property type="term" value="P:gluconeogenesis"/>
    <property type="evidence" value="ECO:0007669"/>
    <property type="project" value="UniProtKB-UniPathway"/>
</dbReference>
<dbReference type="InterPro" id="IPR008279">
    <property type="entry name" value="PEP-util_enz_mobile_dom"/>
</dbReference>
<dbReference type="UniPathway" id="UPA00138"/>
<dbReference type="GO" id="GO:0005524">
    <property type="term" value="F:ATP binding"/>
    <property type="evidence" value="ECO:0007669"/>
    <property type="project" value="UniProtKB-KW"/>
</dbReference>
<dbReference type="Pfam" id="PF00391">
    <property type="entry name" value="PEP-utilizers"/>
    <property type="match status" value="1"/>
</dbReference>
<dbReference type="GO" id="GO:0008986">
    <property type="term" value="F:pyruvate, water dikinase activity"/>
    <property type="evidence" value="ECO:0007669"/>
    <property type="project" value="UniProtKB-EC"/>
</dbReference>
<comment type="function">
    <text evidence="2">Catalyzes the phosphorylation of pyruvate to phosphoenolpyruvate.</text>
</comment>
<dbReference type="InterPro" id="IPR018274">
    <property type="entry name" value="PEP_util_AS"/>
</dbReference>
<evidence type="ECO:0000256" key="7">
    <source>
        <dbReference type="ARBA" id="ARBA00022679"/>
    </source>
</evidence>
<dbReference type="Pfam" id="PF01326">
    <property type="entry name" value="PPDK_N"/>
    <property type="match status" value="1"/>
</dbReference>
<keyword evidence="12" id="KW-0460">Magnesium</keyword>
<evidence type="ECO:0000256" key="12">
    <source>
        <dbReference type="ARBA" id="ARBA00022842"/>
    </source>
</evidence>
<keyword evidence="9" id="KW-0547">Nucleotide-binding</keyword>
<dbReference type="InterPro" id="IPR006319">
    <property type="entry name" value="PEP_synth"/>
</dbReference>
<dbReference type="PANTHER" id="PTHR43030">
    <property type="entry name" value="PHOSPHOENOLPYRUVATE SYNTHASE"/>
    <property type="match status" value="1"/>
</dbReference>
<dbReference type="PANTHER" id="PTHR43030:SF1">
    <property type="entry name" value="PHOSPHOENOLPYRUVATE SYNTHASE"/>
    <property type="match status" value="1"/>
</dbReference>
<evidence type="ECO:0000259" key="15">
    <source>
        <dbReference type="Pfam" id="PF00391"/>
    </source>
</evidence>
<evidence type="ECO:0000256" key="1">
    <source>
        <dbReference type="ARBA" id="ARBA00001946"/>
    </source>
</evidence>
<dbReference type="SUPFAM" id="SSF52009">
    <property type="entry name" value="Phosphohistidine domain"/>
    <property type="match status" value="1"/>
</dbReference>
<dbReference type="Proteomes" id="UP000229554">
    <property type="component" value="Unassembled WGS sequence"/>
</dbReference>